<dbReference type="InterPro" id="IPR005334">
    <property type="entry name" value="Tctex-1-like"/>
</dbReference>
<dbReference type="OrthoDB" id="10260741at2759"/>
<accession>A0A1Y1XSW1</accession>
<dbReference type="Proteomes" id="UP000193498">
    <property type="component" value="Unassembled WGS sequence"/>
</dbReference>
<dbReference type="EMBL" id="MCFE01000493">
    <property type="protein sequence ID" value="ORX88842.1"/>
    <property type="molecule type" value="Genomic_DNA"/>
</dbReference>
<organism evidence="2 3">
    <name type="scientific">Basidiobolus meristosporus CBS 931.73</name>
    <dbReference type="NCBI Taxonomy" id="1314790"/>
    <lineage>
        <taxon>Eukaryota</taxon>
        <taxon>Fungi</taxon>
        <taxon>Fungi incertae sedis</taxon>
        <taxon>Zoopagomycota</taxon>
        <taxon>Entomophthoromycotina</taxon>
        <taxon>Basidiobolomycetes</taxon>
        <taxon>Basidiobolales</taxon>
        <taxon>Basidiobolaceae</taxon>
        <taxon>Basidiobolus</taxon>
    </lineage>
</organism>
<evidence type="ECO:0000313" key="2">
    <source>
        <dbReference type="EMBL" id="ORX88842.1"/>
    </source>
</evidence>
<dbReference type="GO" id="GO:0005868">
    <property type="term" value="C:cytoplasmic dynein complex"/>
    <property type="evidence" value="ECO:0007669"/>
    <property type="project" value="TreeGrafter"/>
</dbReference>
<feature type="non-terminal residue" evidence="2">
    <location>
        <position position="1"/>
    </location>
</feature>
<dbReference type="GO" id="GO:0045505">
    <property type="term" value="F:dynein intermediate chain binding"/>
    <property type="evidence" value="ECO:0007669"/>
    <property type="project" value="TreeGrafter"/>
</dbReference>
<evidence type="ECO:0000256" key="1">
    <source>
        <dbReference type="ARBA" id="ARBA00005361"/>
    </source>
</evidence>
<dbReference type="FunFam" id="3.30.1140.40:FF:000003">
    <property type="entry name" value="tctex1 domain-containing protein 2"/>
    <property type="match status" value="1"/>
</dbReference>
<dbReference type="GO" id="GO:0005737">
    <property type="term" value="C:cytoplasm"/>
    <property type="evidence" value="ECO:0007669"/>
    <property type="project" value="TreeGrafter"/>
</dbReference>
<dbReference type="PANTHER" id="PTHR21255:SF7">
    <property type="entry name" value="DYNEIN LIGHT CHAIN TCTEX-TYPE PROTEIN 2B"/>
    <property type="match status" value="1"/>
</dbReference>
<sequence>PFLRFRPAVVSKVIHQVLVEHLQNQTYDPEKASKVTADITETIKNKLKELELSRYKYIVNVTLGENRGEAARVGCRCMWDADTDNVAQDIFTNDSLFCVAVAFGVYYY</sequence>
<comment type="similarity">
    <text evidence="1">Belongs to the dynein light chain Tctex-type family.</text>
</comment>
<dbReference type="GO" id="GO:0007018">
    <property type="term" value="P:microtubule-based movement"/>
    <property type="evidence" value="ECO:0007669"/>
    <property type="project" value="TreeGrafter"/>
</dbReference>
<name>A0A1Y1XSW1_9FUNG</name>
<dbReference type="CDD" id="cd21459">
    <property type="entry name" value="DLC-like_TCTEX1D2"/>
    <property type="match status" value="1"/>
</dbReference>
<proteinExistence type="inferred from homology"/>
<dbReference type="STRING" id="1314790.A0A1Y1XSW1"/>
<reference evidence="2 3" key="1">
    <citation type="submission" date="2016-07" db="EMBL/GenBank/DDBJ databases">
        <title>Pervasive Adenine N6-methylation of Active Genes in Fungi.</title>
        <authorList>
            <consortium name="DOE Joint Genome Institute"/>
            <person name="Mondo S.J."/>
            <person name="Dannebaum R.O."/>
            <person name="Kuo R.C."/>
            <person name="Labutti K."/>
            <person name="Haridas S."/>
            <person name="Kuo A."/>
            <person name="Salamov A."/>
            <person name="Ahrendt S.R."/>
            <person name="Lipzen A."/>
            <person name="Sullivan W."/>
            <person name="Andreopoulos W.B."/>
            <person name="Clum A."/>
            <person name="Lindquist E."/>
            <person name="Daum C."/>
            <person name="Ramamoorthy G.K."/>
            <person name="Gryganskyi A."/>
            <person name="Culley D."/>
            <person name="Magnuson J.K."/>
            <person name="James T.Y."/>
            <person name="O'Malley M.A."/>
            <person name="Stajich J.E."/>
            <person name="Spatafora J.W."/>
            <person name="Visel A."/>
            <person name="Grigoriev I.V."/>
        </authorList>
    </citation>
    <scope>NUCLEOTIDE SEQUENCE [LARGE SCALE GENOMIC DNA]</scope>
    <source>
        <strain evidence="2 3">CBS 931.73</strain>
    </source>
</reference>
<dbReference type="InParanoid" id="A0A1Y1XSW1"/>
<keyword evidence="3" id="KW-1185">Reference proteome</keyword>
<protein>
    <submittedName>
        <fullName evidence="2">Tctex-1</fullName>
    </submittedName>
</protein>
<dbReference type="Pfam" id="PF03645">
    <property type="entry name" value="Tctex-1"/>
    <property type="match status" value="1"/>
</dbReference>
<comment type="caution">
    <text evidence="2">The sequence shown here is derived from an EMBL/GenBank/DDBJ whole genome shotgun (WGS) entry which is preliminary data.</text>
</comment>
<dbReference type="PANTHER" id="PTHR21255">
    <property type="entry name" value="T-COMPLEX-ASSOCIATED-TESTIS-EXPRESSED 1/ DYNEIN LIGHT CHAIN"/>
    <property type="match status" value="1"/>
</dbReference>
<evidence type="ECO:0000313" key="3">
    <source>
        <dbReference type="Proteomes" id="UP000193498"/>
    </source>
</evidence>
<gene>
    <name evidence="2" type="ORF">K493DRAFT_235408</name>
</gene>
<dbReference type="AlphaFoldDB" id="A0A1Y1XSW1"/>
<dbReference type="InterPro" id="IPR038586">
    <property type="entry name" value="Tctex-1-like_sf"/>
</dbReference>
<dbReference type="Gene3D" id="3.30.1140.40">
    <property type="entry name" value="Tctex-1"/>
    <property type="match status" value="1"/>
</dbReference>